<evidence type="ECO:0000256" key="1">
    <source>
        <dbReference type="SAM" id="MobiDB-lite"/>
    </source>
</evidence>
<feature type="region of interest" description="Disordered" evidence="1">
    <location>
        <begin position="21"/>
        <end position="41"/>
    </location>
</feature>
<keyword evidence="2" id="KW-0732">Signal</keyword>
<reference evidence="4" key="1">
    <citation type="journal article" date="2019" name="Int. J. Syst. Evol. Microbiol.">
        <title>The Global Catalogue of Microorganisms (GCM) 10K type strain sequencing project: providing services to taxonomists for standard genome sequencing and annotation.</title>
        <authorList>
            <consortium name="The Broad Institute Genomics Platform"/>
            <consortium name="The Broad Institute Genome Sequencing Center for Infectious Disease"/>
            <person name="Wu L."/>
            <person name="Ma J."/>
        </authorList>
    </citation>
    <scope>NUCLEOTIDE SEQUENCE [LARGE SCALE GENOMIC DNA]</scope>
    <source>
        <strain evidence="4">JCM 17657</strain>
    </source>
</reference>
<keyword evidence="4" id="KW-1185">Reference proteome</keyword>
<dbReference type="EMBL" id="BAABIV010000029">
    <property type="protein sequence ID" value="GAA5006818.1"/>
    <property type="molecule type" value="Genomic_DNA"/>
</dbReference>
<feature type="signal peptide" evidence="2">
    <location>
        <begin position="1"/>
        <end position="20"/>
    </location>
</feature>
<dbReference type="Proteomes" id="UP001500610">
    <property type="component" value="Unassembled WGS sequence"/>
</dbReference>
<gene>
    <name evidence="3" type="ORF">GCM10023257_61130</name>
</gene>
<organism evidence="3 4">
    <name type="scientific">Streptomyces hyderabadensis</name>
    <dbReference type="NCBI Taxonomy" id="598549"/>
    <lineage>
        <taxon>Bacteria</taxon>
        <taxon>Bacillati</taxon>
        <taxon>Actinomycetota</taxon>
        <taxon>Actinomycetes</taxon>
        <taxon>Kitasatosporales</taxon>
        <taxon>Streptomycetaceae</taxon>
        <taxon>Streptomyces</taxon>
    </lineage>
</organism>
<sequence>MRPLYPVPALALLLTPVGFASGKGKVKEPDEPGPRPSTAPQAWEVRAHIRLGDHFVADGERLRGGAR</sequence>
<name>A0ABP9IRY7_9ACTN</name>
<accession>A0ABP9IRY7</accession>
<proteinExistence type="predicted"/>
<evidence type="ECO:0000313" key="3">
    <source>
        <dbReference type="EMBL" id="GAA5006818.1"/>
    </source>
</evidence>
<feature type="chain" id="PRO_5046649862" evidence="2">
    <location>
        <begin position="21"/>
        <end position="67"/>
    </location>
</feature>
<evidence type="ECO:0000313" key="4">
    <source>
        <dbReference type="Proteomes" id="UP001500610"/>
    </source>
</evidence>
<comment type="caution">
    <text evidence="3">The sequence shown here is derived from an EMBL/GenBank/DDBJ whole genome shotgun (WGS) entry which is preliminary data.</text>
</comment>
<protein>
    <submittedName>
        <fullName evidence="3">Uncharacterized protein</fullName>
    </submittedName>
</protein>
<evidence type="ECO:0000256" key="2">
    <source>
        <dbReference type="SAM" id="SignalP"/>
    </source>
</evidence>